<keyword evidence="1" id="KW-0315">Glutamine amidotransferase</keyword>
<organism evidence="7">
    <name type="scientific">freshwater metagenome</name>
    <dbReference type="NCBI Taxonomy" id="449393"/>
    <lineage>
        <taxon>unclassified sequences</taxon>
        <taxon>metagenomes</taxon>
        <taxon>ecological metagenomes</taxon>
    </lineage>
</organism>
<dbReference type="InterPro" id="IPR017932">
    <property type="entry name" value="GATase_2_dom"/>
</dbReference>
<dbReference type="InterPro" id="IPR026869">
    <property type="entry name" value="EgtC-like"/>
</dbReference>
<proteinExistence type="predicted"/>
<dbReference type="Pfam" id="PF13230">
    <property type="entry name" value="GATase_4"/>
    <property type="match status" value="1"/>
</dbReference>
<sequence length="253" mass="27888">MEGVYAIMCRLMGYVSPIKTSFPALVGDEFSEFVALSSQHCDGWGLSTVDQSGSHLVVEKKVEAAAQSATFDSTVADNVADGALLHLRWATKGLAISENNTHPFMYGEYSFIHNGSIFPPDAIAPFIDPKFLPLIIGDTDSEHYFYLLMTEIEKVGLASGVKSALKIIKEHGQTTSLNCMLMNRDFFVTVSEHNSAKKPDWAPDDYYEIKYLPGPAGVLFASSGWNQPGWKSLDNHHCAVVNRSTFEIEVIDL</sequence>
<evidence type="ECO:0000259" key="2">
    <source>
        <dbReference type="PROSITE" id="PS51278"/>
    </source>
</evidence>
<accession>A0A6J7WBS7</accession>
<evidence type="ECO:0000313" key="4">
    <source>
        <dbReference type="EMBL" id="CAB4801507.1"/>
    </source>
</evidence>
<name>A0A6J7WBS7_9ZZZZ</name>
<dbReference type="EMBL" id="CAFAAS010000004">
    <property type="protein sequence ID" value="CAB4801507.1"/>
    <property type="molecule type" value="Genomic_DNA"/>
</dbReference>
<dbReference type="EMBL" id="CAFBOD010000004">
    <property type="protein sequence ID" value="CAB4971966.1"/>
    <property type="molecule type" value="Genomic_DNA"/>
</dbReference>
<dbReference type="PANTHER" id="PTHR42824:SF1">
    <property type="entry name" value="GLUTAMINE AMIDOTRANSFERASE YAFJ-RELATED"/>
    <property type="match status" value="1"/>
</dbReference>
<dbReference type="EMBL" id="CAEZYE010000006">
    <property type="protein sequence ID" value="CAB4702030.1"/>
    <property type="molecule type" value="Genomic_DNA"/>
</dbReference>
<gene>
    <name evidence="3" type="ORF">UFOPK2655_00198</name>
    <name evidence="4" type="ORF">UFOPK3077_00565</name>
    <name evidence="5" type="ORF">UFOPK3667_00752</name>
    <name evidence="6" type="ORF">UFOPK3903_00515</name>
    <name evidence="7" type="ORF">UFOPK4444_00630</name>
</gene>
<protein>
    <submittedName>
        <fullName evidence="7">Unannotated protein</fullName>
    </submittedName>
</protein>
<evidence type="ECO:0000313" key="5">
    <source>
        <dbReference type="EMBL" id="CAB4921990.1"/>
    </source>
</evidence>
<dbReference type="EMBL" id="CAFBRZ010000028">
    <property type="protein sequence ID" value="CAB5150514.1"/>
    <property type="molecule type" value="Genomic_DNA"/>
</dbReference>
<evidence type="ECO:0000313" key="6">
    <source>
        <dbReference type="EMBL" id="CAB4971966.1"/>
    </source>
</evidence>
<dbReference type="PROSITE" id="PS51278">
    <property type="entry name" value="GATASE_TYPE_2"/>
    <property type="match status" value="1"/>
</dbReference>
<dbReference type="InterPro" id="IPR029055">
    <property type="entry name" value="Ntn_hydrolases_N"/>
</dbReference>
<evidence type="ECO:0000313" key="7">
    <source>
        <dbReference type="EMBL" id="CAB5150514.1"/>
    </source>
</evidence>
<evidence type="ECO:0000256" key="1">
    <source>
        <dbReference type="ARBA" id="ARBA00022962"/>
    </source>
</evidence>
<dbReference type="Gene3D" id="3.60.20.10">
    <property type="entry name" value="Glutamine Phosphoribosylpyrophosphate, subunit 1, domain 1"/>
    <property type="match status" value="1"/>
</dbReference>
<feature type="domain" description="Glutamine amidotransferase type-2" evidence="2">
    <location>
        <begin position="9"/>
        <end position="253"/>
    </location>
</feature>
<dbReference type="AlphaFoldDB" id="A0A6J7WBS7"/>
<dbReference type="CDD" id="cd01908">
    <property type="entry name" value="YafJ"/>
    <property type="match status" value="1"/>
</dbReference>
<evidence type="ECO:0000313" key="3">
    <source>
        <dbReference type="EMBL" id="CAB4702030.1"/>
    </source>
</evidence>
<dbReference type="SUPFAM" id="SSF56235">
    <property type="entry name" value="N-terminal nucleophile aminohydrolases (Ntn hydrolases)"/>
    <property type="match status" value="1"/>
</dbReference>
<dbReference type="PANTHER" id="PTHR42824">
    <property type="entry name" value="GLUTAMINE AMIDOTRANSFERASE"/>
    <property type="match status" value="1"/>
</dbReference>
<dbReference type="EMBL" id="CAFBMU010000006">
    <property type="protein sequence ID" value="CAB4921990.1"/>
    <property type="molecule type" value="Genomic_DNA"/>
</dbReference>
<reference evidence="7" key="1">
    <citation type="submission" date="2020-05" db="EMBL/GenBank/DDBJ databases">
        <authorList>
            <person name="Chiriac C."/>
            <person name="Salcher M."/>
            <person name="Ghai R."/>
            <person name="Kavagutti S V."/>
        </authorList>
    </citation>
    <scope>NUCLEOTIDE SEQUENCE</scope>
</reference>